<name>A0A2I0A001_9ASPA</name>
<dbReference type="EMBL" id="KZ452102">
    <property type="protein sequence ID" value="PKA48880.1"/>
    <property type="molecule type" value="Genomic_DNA"/>
</dbReference>
<sequence>MEKGIEDAVRTKCPRAEHRICMCHLWKNLKKTLRGDKVNVLRNLVWSAANSFTEWKFHEIMTEIEVISPNLYAYLCKLNCKWARKDFNPLLKSKDNTNNMSESFNSWISQHRAKNMIDLIDSIRVMILQQRNQRKQGIAR</sequence>
<evidence type="ECO:0000313" key="2">
    <source>
        <dbReference type="Proteomes" id="UP000236161"/>
    </source>
</evidence>
<dbReference type="Proteomes" id="UP000236161">
    <property type="component" value="Unassembled WGS sequence"/>
</dbReference>
<accession>A0A2I0A001</accession>
<organism evidence="1 2">
    <name type="scientific">Apostasia shenzhenica</name>
    <dbReference type="NCBI Taxonomy" id="1088818"/>
    <lineage>
        <taxon>Eukaryota</taxon>
        <taxon>Viridiplantae</taxon>
        <taxon>Streptophyta</taxon>
        <taxon>Embryophyta</taxon>
        <taxon>Tracheophyta</taxon>
        <taxon>Spermatophyta</taxon>
        <taxon>Magnoliopsida</taxon>
        <taxon>Liliopsida</taxon>
        <taxon>Asparagales</taxon>
        <taxon>Orchidaceae</taxon>
        <taxon>Apostasioideae</taxon>
        <taxon>Apostasia</taxon>
    </lineage>
</organism>
<dbReference type="OrthoDB" id="785617at2759"/>
<gene>
    <name evidence="1" type="ORF">AXF42_Ash016396</name>
</gene>
<keyword evidence="2" id="KW-1185">Reference proteome</keyword>
<evidence type="ECO:0000313" key="1">
    <source>
        <dbReference type="EMBL" id="PKA48880.1"/>
    </source>
</evidence>
<evidence type="ECO:0008006" key="3">
    <source>
        <dbReference type="Google" id="ProtNLM"/>
    </source>
</evidence>
<dbReference type="PANTHER" id="PTHR31973:SF187">
    <property type="entry name" value="MUTATOR TRANSPOSASE MUDRA PROTEIN"/>
    <property type="match status" value="1"/>
</dbReference>
<protein>
    <recommendedName>
        <fullName evidence="3">Protein FAR1-RELATED SEQUENCE</fullName>
    </recommendedName>
</protein>
<dbReference type="AlphaFoldDB" id="A0A2I0A001"/>
<dbReference type="PANTHER" id="PTHR31973">
    <property type="entry name" value="POLYPROTEIN, PUTATIVE-RELATED"/>
    <property type="match status" value="1"/>
</dbReference>
<reference evidence="1 2" key="1">
    <citation type="journal article" date="2017" name="Nature">
        <title>The Apostasia genome and the evolution of orchids.</title>
        <authorList>
            <person name="Zhang G.Q."/>
            <person name="Liu K.W."/>
            <person name="Li Z."/>
            <person name="Lohaus R."/>
            <person name="Hsiao Y.Y."/>
            <person name="Niu S.C."/>
            <person name="Wang J.Y."/>
            <person name="Lin Y.C."/>
            <person name="Xu Q."/>
            <person name="Chen L.J."/>
            <person name="Yoshida K."/>
            <person name="Fujiwara S."/>
            <person name="Wang Z.W."/>
            <person name="Zhang Y.Q."/>
            <person name="Mitsuda N."/>
            <person name="Wang M."/>
            <person name="Liu G.H."/>
            <person name="Pecoraro L."/>
            <person name="Huang H.X."/>
            <person name="Xiao X.J."/>
            <person name="Lin M."/>
            <person name="Wu X.Y."/>
            <person name="Wu W.L."/>
            <person name="Chen Y.Y."/>
            <person name="Chang S.B."/>
            <person name="Sakamoto S."/>
            <person name="Ohme-Takagi M."/>
            <person name="Yagi M."/>
            <person name="Zeng S.J."/>
            <person name="Shen C.Y."/>
            <person name="Yeh C.M."/>
            <person name="Luo Y.B."/>
            <person name="Tsai W.C."/>
            <person name="Van de Peer Y."/>
            <person name="Liu Z.J."/>
        </authorList>
    </citation>
    <scope>NUCLEOTIDE SEQUENCE [LARGE SCALE GENOMIC DNA]</scope>
    <source>
        <strain evidence="2">cv. Shenzhen</strain>
        <tissue evidence="1">Stem</tissue>
    </source>
</reference>
<proteinExistence type="predicted"/>